<evidence type="ECO:0000313" key="3">
    <source>
        <dbReference type="Proteomes" id="UP000008782"/>
    </source>
</evidence>
<keyword evidence="1" id="KW-1133">Transmembrane helix</keyword>
<feature type="transmembrane region" description="Helical" evidence="1">
    <location>
        <begin position="79"/>
        <end position="98"/>
    </location>
</feature>
<dbReference type="HOGENOM" id="CLU_068925_0_0_1"/>
<evidence type="ECO:0000256" key="1">
    <source>
        <dbReference type="SAM" id="Phobius"/>
    </source>
</evidence>
<keyword evidence="1" id="KW-0472">Membrane</keyword>
<feature type="transmembrane region" description="Helical" evidence="1">
    <location>
        <begin position="118"/>
        <end position="137"/>
    </location>
</feature>
<feature type="transmembrane region" description="Helical" evidence="1">
    <location>
        <begin position="180"/>
        <end position="205"/>
    </location>
</feature>
<keyword evidence="1" id="KW-0812">Transmembrane</keyword>
<dbReference type="OrthoDB" id="10010954at2759"/>
<feature type="transmembrane region" description="Helical" evidence="1">
    <location>
        <begin position="149"/>
        <end position="168"/>
    </location>
</feature>
<feature type="non-terminal residue" evidence="2">
    <location>
        <position position="326"/>
    </location>
</feature>
<organism evidence="3">
    <name type="scientific">Colletotrichum graminicola (strain M1.001 / M2 / FGSC 10212)</name>
    <name type="common">Maize anthracnose fungus</name>
    <name type="synonym">Glomerella graminicola</name>
    <dbReference type="NCBI Taxonomy" id="645133"/>
    <lineage>
        <taxon>Eukaryota</taxon>
        <taxon>Fungi</taxon>
        <taxon>Dikarya</taxon>
        <taxon>Ascomycota</taxon>
        <taxon>Pezizomycotina</taxon>
        <taxon>Sordariomycetes</taxon>
        <taxon>Hypocreomycetidae</taxon>
        <taxon>Glomerellales</taxon>
        <taxon>Glomerellaceae</taxon>
        <taxon>Colletotrichum</taxon>
        <taxon>Colletotrichum graminicola species complex</taxon>
    </lineage>
</organism>
<proteinExistence type="predicted"/>
<dbReference type="Proteomes" id="UP000008782">
    <property type="component" value="Unassembled WGS sequence"/>
</dbReference>
<dbReference type="GeneID" id="24417345"/>
<sequence>MSTVSSTFGSRSLPKVSTIPNGPLSYLQPYGTLFFASSIIVLVILCNILERWLLRAFYGKVYIDLQAPGNEKRRRSFTYYHIGAMNIIFVLSIGFYPVMRFIAGPAELSTTMATGSRVRVGDLLFIIAQAYPAYYTFELCYRTKFASPLSIAHHTGLIAIMQTSLSLFNNWEKHPEAPIEFYMCMIWGTFDAIVELPIFISMIIWRTRRNENKLLAYLTGGLFVWIIVGALAEVAVTAYLLHKSWDRWGTVWKFVTPFIFSLWICTQFYGASRLYFMSQSEWRKYKRGGVKDIEAVVDLQESDCEKEISSVSTQGRCLERLNNSAE</sequence>
<name>E3R148_COLGM</name>
<evidence type="ECO:0000313" key="2">
    <source>
        <dbReference type="EMBL" id="EFQ36836.1"/>
    </source>
</evidence>
<feature type="transmembrane region" description="Helical" evidence="1">
    <location>
        <begin position="254"/>
        <end position="276"/>
    </location>
</feature>
<protein>
    <recommendedName>
        <fullName evidence="4">TLC domain-containing protein</fullName>
    </recommendedName>
</protein>
<accession>E3R148</accession>
<dbReference type="RefSeq" id="XP_008100856.1">
    <property type="nucleotide sequence ID" value="XM_008102665.1"/>
</dbReference>
<dbReference type="VEuPathDB" id="FungiDB:GLRG_11982"/>
<dbReference type="AlphaFoldDB" id="E3R148"/>
<dbReference type="EMBL" id="GG697610">
    <property type="protein sequence ID" value="EFQ36836.1"/>
    <property type="molecule type" value="Genomic_DNA"/>
</dbReference>
<evidence type="ECO:0008006" key="4">
    <source>
        <dbReference type="Google" id="ProtNLM"/>
    </source>
</evidence>
<feature type="transmembrane region" description="Helical" evidence="1">
    <location>
        <begin position="30"/>
        <end position="49"/>
    </location>
</feature>
<feature type="transmembrane region" description="Helical" evidence="1">
    <location>
        <begin position="217"/>
        <end position="242"/>
    </location>
</feature>
<keyword evidence="3" id="KW-1185">Reference proteome</keyword>
<gene>
    <name evidence="2" type="ORF">GLRG_11982</name>
</gene>
<reference evidence="3" key="1">
    <citation type="journal article" date="2012" name="Nat. Genet.">
        <title>Lifestyle transitions in plant pathogenic Colletotrichum fungi deciphered by genome and transcriptome analyses.</title>
        <authorList>
            <person name="O'Connell R.J."/>
            <person name="Thon M.R."/>
            <person name="Hacquard S."/>
            <person name="Amyotte S.G."/>
            <person name="Kleemann J."/>
            <person name="Torres M.F."/>
            <person name="Damm U."/>
            <person name="Buiate E.A."/>
            <person name="Epstein L."/>
            <person name="Alkan N."/>
            <person name="Altmueller J."/>
            <person name="Alvarado-Balderrama L."/>
            <person name="Bauser C.A."/>
            <person name="Becker C."/>
            <person name="Birren B.W."/>
            <person name="Chen Z."/>
            <person name="Choi J."/>
            <person name="Crouch J.A."/>
            <person name="Duvick J.P."/>
            <person name="Farman M.A."/>
            <person name="Gan P."/>
            <person name="Heiman D."/>
            <person name="Henrissat B."/>
            <person name="Howard R.J."/>
            <person name="Kabbage M."/>
            <person name="Koch C."/>
            <person name="Kracher B."/>
            <person name="Kubo Y."/>
            <person name="Law A.D."/>
            <person name="Lebrun M.-H."/>
            <person name="Lee Y.-H."/>
            <person name="Miyara I."/>
            <person name="Moore N."/>
            <person name="Neumann U."/>
            <person name="Nordstroem K."/>
            <person name="Panaccione D.G."/>
            <person name="Panstruga R."/>
            <person name="Place M."/>
            <person name="Proctor R.H."/>
            <person name="Prusky D."/>
            <person name="Rech G."/>
            <person name="Reinhardt R."/>
            <person name="Rollins J.A."/>
            <person name="Rounsley S."/>
            <person name="Schardl C.L."/>
            <person name="Schwartz D.C."/>
            <person name="Shenoy N."/>
            <person name="Shirasu K."/>
            <person name="Sikhakolli U.R."/>
            <person name="Stueber K."/>
            <person name="Sukno S.A."/>
            <person name="Sweigard J.A."/>
            <person name="Takano Y."/>
            <person name="Takahara H."/>
            <person name="Trail F."/>
            <person name="van der Does H.C."/>
            <person name="Voll L.M."/>
            <person name="Will I."/>
            <person name="Young S."/>
            <person name="Zeng Q."/>
            <person name="Zhang J."/>
            <person name="Zhou S."/>
            <person name="Dickman M.B."/>
            <person name="Schulze-Lefert P."/>
            <person name="Ver Loren van Themaat E."/>
            <person name="Ma L.-J."/>
            <person name="Vaillancourt L.J."/>
        </authorList>
    </citation>
    <scope>NUCLEOTIDE SEQUENCE [LARGE SCALE GENOMIC DNA]</scope>
    <source>
        <strain evidence="3">M1.001 / M2 / FGSC 10212</strain>
    </source>
</reference>
<dbReference type="eggNOG" id="ENOG502QTW5">
    <property type="taxonomic scope" value="Eukaryota"/>
</dbReference>